<dbReference type="eggNOG" id="ENOG5032T4D">
    <property type="taxonomic scope" value="Bacteria"/>
</dbReference>
<comment type="caution">
    <text evidence="7">The sequence shown here is derived from an EMBL/GenBank/DDBJ whole genome shotgun (WGS) entry which is preliminary data.</text>
</comment>
<reference evidence="7 8" key="1">
    <citation type="journal article" date="2012" name="J. Bacteriol.">
        <title>Genome sequence of proteorhodopsin-containing sea ice bacterium Glaciecola punicea ACAM 611T.</title>
        <authorList>
            <person name="Qin Q.-L."/>
            <person name="Xie B.-B."/>
            <person name="Shu Y.-L."/>
            <person name="Rong J.-C."/>
            <person name="Zhao D.-L."/>
            <person name="Zhang X.-Y."/>
            <person name="Chen X.-L."/>
            <person name="Zhou B.-C."/>
            <person name="Zhanga Y.-Z."/>
        </authorList>
    </citation>
    <scope>NUCLEOTIDE SEQUENCE [LARGE SCALE GENOMIC DNA]</scope>
    <source>
        <strain evidence="7 8">ACAM 611</strain>
    </source>
</reference>
<proteinExistence type="predicted"/>
<protein>
    <recommendedName>
        <fullName evidence="6">TMEM205-like domain-containing protein</fullName>
    </recommendedName>
</protein>
<dbReference type="GO" id="GO:0016020">
    <property type="term" value="C:membrane"/>
    <property type="evidence" value="ECO:0007669"/>
    <property type="project" value="UniProtKB-SubCell"/>
</dbReference>
<evidence type="ECO:0000313" key="7">
    <source>
        <dbReference type="EMBL" id="GAB56527.1"/>
    </source>
</evidence>
<evidence type="ECO:0000256" key="1">
    <source>
        <dbReference type="ARBA" id="ARBA00004370"/>
    </source>
</evidence>
<dbReference type="EMBL" id="BAET01000030">
    <property type="protein sequence ID" value="GAB56527.1"/>
    <property type="molecule type" value="Genomic_DNA"/>
</dbReference>
<feature type="transmembrane region" description="Helical" evidence="5">
    <location>
        <begin position="6"/>
        <end position="28"/>
    </location>
</feature>
<feature type="transmembrane region" description="Helical" evidence="5">
    <location>
        <begin position="111"/>
        <end position="129"/>
    </location>
</feature>
<keyword evidence="2 5" id="KW-0812">Transmembrane</keyword>
<dbReference type="OrthoDB" id="6322467at2"/>
<keyword evidence="3 5" id="KW-1133">Transmembrane helix</keyword>
<keyword evidence="4 5" id="KW-0472">Membrane</keyword>
<evidence type="ECO:0000259" key="6">
    <source>
        <dbReference type="Pfam" id="PF13664"/>
    </source>
</evidence>
<comment type="subcellular location">
    <subcellularLocation>
        <location evidence="1">Membrane</location>
    </subcellularLocation>
</comment>
<dbReference type="RefSeq" id="WP_006006763.1">
    <property type="nucleotide sequence ID" value="NZ_BAET01000030.1"/>
</dbReference>
<feature type="domain" description="TMEM205-like" evidence="6">
    <location>
        <begin position="9"/>
        <end position="99"/>
    </location>
</feature>
<sequence length="130" mass="14446">MLDALQLVLLSVIFGGMVTFQILFAPLIFIKLKIDIARPFIRAFFPFYYLYFAALSLAYLIICLFVGDNVQAIIAGVSLLGFIISRQLLMPKANTASDANQKSRFNLLHRATVAINTLQLAAFFAALILI</sequence>
<evidence type="ECO:0000256" key="2">
    <source>
        <dbReference type="ARBA" id="ARBA00022692"/>
    </source>
</evidence>
<dbReference type="InterPro" id="IPR025423">
    <property type="entry name" value="TMEM205-like"/>
</dbReference>
<keyword evidence="8" id="KW-1185">Reference proteome</keyword>
<evidence type="ECO:0000313" key="8">
    <source>
        <dbReference type="Proteomes" id="UP000053586"/>
    </source>
</evidence>
<feature type="transmembrane region" description="Helical" evidence="5">
    <location>
        <begin position="48"/>
        <end position="67"/>
    </location>
</feature>
<reference evidence="7 8" key="2">
    <citation type="journal article" date="2017" name="Antonie Van Leeuwenhoek">
        <title>Rhizobium rhizosphaerae sp. nov., a novel species isolated from rice rhizosphere.</title>
        <authorList>
            <person name="Zhao J.J."/>
            <person name="Zhang J."/>
            <person name="Zhang R.J."/>
            <person name="Zhang C.W."/>
            <person name="Yin H.Q."/>
            <person name="Zhang X.X."/>
        </authorList>
    </citation>
    <scope>NUCLEOTIDE SEQUENCE [LARGE SCALE GENOMIC DNA]</scope>
    <source>
        <strain evidence="7 8">ACAM 611</strain>
    </source>
</reference>
<evidence type="ECO:0000256" key="5">
    <source>
        <dbReference type="SAM" id="Phobius"/>
    </source>
</evidence>
<evidence type="ECO:0000256" key="4">
    <source>
        <dbReference type="ARBA" id="ARBA00023136"/>
    </source>
</evidence>
<accession>H5TE00</accession>
<feature type="transmembrane region" description="Helical" evidence="5">
    <location>
        <begin position="73"/>
        <end position="90"/>
    </location>
</feature>
<dbReference type="Pfam" id="PF13664">
    <property type="entry name" value="DUF4149"/>
    <property type="match status" value="1"/>
</dbReference>
<evidence type="ECO:0000256" key="3">
    <source>
        <dbReference type="ARBA" id="ARBA00022989"/>
    </source>
</evidence>
<dbReference type="AlphaFoldDB" id="H5TE00"/>
<organism evidence="7 8">
    <name type="scientific">Glaciecola punicea ACAM 611</name>
    <dbReference type="NCBI Taxonomy" id="1121923"/>
    <lineage>
        <taxon>Bacteria</taxon>
        <taxon>Pseudomonadati</taxon>
        <taxon>Pseudomonadota</taxon>
        <taxon>Gammaproteobacteria</taxon>
        <taxon>Alteromonadales</taxon>
        <taxon>Alteromonadaceae</taxon>
        <taxon>Glaciecola</taxon>
    </lineage>
</organism>
<name>H5TE00_9ALTE</name>
<dbReference type="Proteomes" id="UP000053586">
    <property type="component" value="Unassembled WGS sequence"/>
</dbReference>
<gene>
    <name evidence="7" type="ORF">GPUN_2412</name>
</gene>